<comment type="caution">
    <text evidence="2">The sequence shown here is derived from an EMBL/GenBank/DDBJ whole genome shotgun (WGS) entry which is preliminary data.</text>
</comment>
<dbReference type="SMART" id="SM00228">
    <property type="entry name" value="PDZ"/>
    <property type="match status" value="1"/>
</dbReference>
<dbReference type="Gene3D" id="2.30.42.10">
    <property type="match status" value="1"/>
</dbReference>
<name>A0A5C6M5U7_9PLAN</name>
<reference evidence="2 3" key="2">
    <citation type="submission" date="2019-08" db="EMBL/GenBank/DDBJ databases">
        <authorList>
            <person name="Henke P."/>
        </authorList>
    </citation>
    <scope>NUCLEOTIDE SEQUENCE [LARGE SCALE GENOMIC DNA]</scope>
    <source>
        <strain evidence="2">Phe10_nw2017</strain>
    </source>
</reference>
<evidence type="ECO:0000313" key="2">
    <source>
        <dbReference type="EMBL" id="TWW09998.1"/>
    </source>
</evidence>
<dbReference type="Pfam" id="PF13180">
    <property type="entry name" value="PDZ_2"/>
    <property type="match status" value="1"/>
</dbReference>
<organism evidence="2 3">
    <name type="scientific">Planctomyces bekefii</name>
    <dbReference type="NCBI Taxonomy" id="1653850"/>
    <lineage>
        <taxon>Bacteria</taxon>
        <taxon>Pseudomonadati</taxon>
        <taxon>Planctomycetota</taxon>
        <taxon>Planctomycetia</taxon>
        <taxon>Planctomycetales</taxon>
        <taxon>Planctomycetaceae</taxon>
        <taxon>Planctomyces</taxon>
    </lineage>
</organism>
<dbReference type="AlphaFoldDB" id="A0A5C6M5U7"/>
<sequence length="204" mass="21684">NEPVSVVHGVIAASVPLEAVQGKWKFPLQSRVWLIDAITNNSGAAGGLLTDASGTPVGLIGREIRHAISGTWVNYAVPLTTLRPAVEAMLEGRKLATAQPQRNEPALSARELTARFGLALMPAVLERTPAWVDAVIPGSAAAVAGIRRGDLIVLIGDAVITSESDARRRLAEYRPGQKITVTLSRDEQLLELSLMVAAPTTDNR</sequence>
<evidence type="ECO:0000259" key="1">
    <source>
        <dbReference type="SMART" id="SM00228"/>
    </source>
</evidence>
<dbReference type="EMBL" id="SRHE01000130">
    <property type="protein sequence ID" value="TWW09998.1"/>
    <property type="molecule type" value="Genomic_DNA"/>
</dbReference>
<dbReference type="SUPFAM" id="SSF50156">
    <property type="entry name" value="PDZ domain-like"/>
    <property type="match status" value="1"/>
</dbReference>
<dbReference type="InterPro" id="IPR001478">
    <property type="entry name" value="PDZ"/>
</dbReference>
<proteinExistence type="predicted"/>
<keyword evidence="3" id="KW-1185">Reference proteome</keyword>
<feature type="domain" description="PDZ" evidence="1">
    <location>
        <begin position="114"/>
        <end position="187"/>
    </location>
</feature>
<gene>
    <name evidence="2" type="ORF">E3A20_08780</name>
</gene>
<protein>
    <recommendedName>
        <fullName evidence="1">PDZ domain-containing protein</fullName>
    </recommendedName>
</protein>
<dbReference type="Proteomes" id="UP000321083">
    <property type="component" value="Unassembled WGS sequence"/>
</dbReference>
<reference evidence="2 3" key="1">
    <citation type="submission" date="2019-08" db="EMBL/GenBank/DDBJ databases">
        <title>100 year-old enigma solved: identification of Planctomyces bekefii, the type genus and species of the phylum Planctomycetes.</title>
        <authorList>
            <person name="Svetlana D.N."/>
            <person name="Overmann J."/>
        </authorList>
    </citation>
    <scope>NUCLEOTIDE SEQUENCE [LARGE SCALE GENOMIC DNA]</scope>
    <source>
        <strain evidence="2">Phe10_nw2017</strain>
    </source>
</reference>
<accession>A0A5C6M5U7</accession>
<dbReference type="InterPro" id="IPR036034">
    <property type="entry name" value="PDZ_sf"/>
</dbReference>
<evidence type="ECO:0000313" key="3">
    <source>
        <dbReference type="Proteomes" id="UP000321083"/>
    </source>
</evidence>
<feature type="non-terminal residue" evidence="2">
    <location>
        <position position="1"/>
    </location>
</feature>